<gene>
    <name evidence="3" type="primary">LOC106758235</name>
</gene>
<feature type="compositionally biased region" description="Basic and acidic residues" evidence="1">
    <location>
        <begin position="22"/>
        <end position="59"/>
    </location>
</feature>
<proteinExistence type="predicted"/>
<organism evidence="2 3">
    <name type="scientific">Vigna radiata var. radiata</name>
    <name type="common">Mung bean</name>
    <name type="synonym">Phaseolus aureus</name>
    <dbReference type="NCBI Taxonomy" id="3916"/>
    <lineage>
        <taxon>Eukaryota</taxon>
        <taxon>Viridiplantae</taxon>
        <taxon>Streptophyta</taxon>
        <taxon>Embryophyta</taxon>
        <taxon>Tracheophyta</taxon>
        <taxon>Spermatophyta</taxon>
        <taxon>Magnoliopsida</taxon>
        <taxon>eudicotyledons</taxon>
        <taxon>Gunneridae</taxon>
        <taxon>Pentapetalae</taxon>
        <taxon>rosids</taxon>
        <taxon>fabids</taxon>
        <taxon>Fabales</taxon>
        <taxon>Fabaceae</taxon>
        <taxon>Papilionoideae</taxon>
        <taxon>50 kb inversion clade</taxon>
        <taxon>NPAAA clade</taxon>
        <taxon>indigoferoid/millettioid clade</taxon>
        <taxon>Phaseoleae</taxon>
        <taxon>Vigna</taxon>
    </lineage>
</organism>
<dbReference type="InterPro" id="IPR021109">
    <property type="entry name" value="Peptidase_aspartic_dom_sf"/>
</dbReference>
<feature type="compositionally biased region" description="Basic and acidic residues" evidence="1">
    <location>
        <begin position="175"/>
        <end position="195"/>
    </location>
</feature>
<evidence type="ECO:0000313" key="3">
    <source>
        <dbReference type="RefSeq" id="XP_014496663.1"/>
    </source>
</evidence>
<feature type="region of interest" description="Disordered" evidence="1">
    <location>
        <begin position="1"/>
        <end position="118"/>
    </location>
</feature>
<dbReference type="PANTHER" id="PTHR33240:SF15">
    <property type="entry name" value="GAG-PRO-LIKE PROTEIN"/>
    <property type="match status" value="1"/>
</dbReference>
<feature type="region of interest" description="Disordered" evidence="1">
    <location>
        <begin position="160"/>
        <end position="235"/>
    </location>
</feature>
<dbReference type="OrthoDB" id="1435737at2759"/>
<accession>A0A1S3TSB4</accession>
<keyword evidence="2" id="KW-1185">Reference proteome</keyword>
<name>A0A1S3TSB4_VIGRR</name>
<dbReference type="GeneID" id="106758235"/>
<reference evidence="3" key="2">
    <citation type="submission" date="2025-08" db="UniProtKB">
        <authorList>
            <consortium name="RefSeq"/>
        </authorList>
    </citation>
    <scope>IDENTIFICATION</scope>
    <source>
        <tissue evidence="3">Leaf</tissue>
    </source>
</reference>
<dbReference type="AlphaFoldDB" id="A0A1S3TSB4"/>
<dbReference type="KEGG" id="vra:106758235"/>
<evidence type="ECO:0000256" key="1">
    <source>
        <dbReference type="SAM" id="MobiDB-lite"/>
    </source>
</evidence>
<sequence length="516" mass="58815">MPTLRPGPFKDSICRNPPSTMEELRKRAADEARVENMKQNYRREQQEAKAEKGDSRKGEGQGSRLNGPRLREGPRGPKFPQYTPLNAPRARILQEALSTQVLPAPQKRPTPPGADLSKRCLYHQNSGHDTEDCLTLRDKIEELIRMGQLQQYVRREDVRWTKGSSRREHVRPRSPPRERKRDGEHGYGRTSERRRTDRRSRSRSRGDEQRRPLRGVINTISGGFAGGGHTSSTRKRSIRALRSIHAVDVPRRTMPPITFTDEDFHAPDPDQDDPMVINVEIARYGISRVLVDQGSSVNILYWKTFLQMDISEDLIVPYNEQIVGFAGKRVDTRGYVDLQTRLGTGRESEEMKIRYLLVEVNTAYNVLLGRPCLNAFGAIVSMPHLTMKYPNHRGTICTIRANQKTAWECYAAGLRIYPQENRRKMSRSEVAMADLDPRTNIEDRLEPLGETQPVMIGRDPSQTTFIATGMADATEKQLRALLWRNRDLFAWTAADMPGIHPSVASHKLALVRNARP</sequence>
<dbReference type="Gene3D" id="2.40.70.10">
    <property type="entry name" value="Acid Proteases"/>
    <property type="match status" value="1"/>
</dbReference>
<dbReference type="Proteomes" id="UP000087766">
    <property type="component" value="Chromosome 4"/>
</dbReference>
<evidence type="ECO:0000313" key="2">
    <source>
        <dbReference type="Proteomes" id="UP000087766"/>
    </source>
</evidence>
<dbReference type="PANTHER" id="PTHR33240">
    <property type="entry name" value="OS08G0508500 PROTEIN"/>
    <property type="match status" value="1"/>
</dbReference>
<protein>
    <submittedName>
        <fullName evidence="3">Uncharacterized protein LOC106758235</fullName>
    </submittedName>
</protein>
<dbReference type="RefSeq" id="XP_014496663.1">
    <property type="nucleotide sequence ID" value="XM_014641177.1"/>
</dbReference>
<reference evidence="2" key="1">
    <citation type="journal article" date="2014" name="Nat. Commun.">
        <title>Genome sequence of mungbean and insights into evolution within Vigna species.</title>
        <authorList>
            <person name="Kang Y.J."/>
            <person name="Kim S.K."/>
            <person name="Kim M.Y."/>
            <person name="Lestari P."/>
            <person name="Kim K.H."/>
            <person name="Ha B.K."/>
            <person name="Jun T.H."/>
            <person name="Hwang W.J."/>
            <person name="Lee T."/>
            <person name="Lee J."/>
            <person name="Shim S."/>
            <person name="Yoon M.Y."/>
            <person name="Jang Y.E."/>
            <person name="Han K.S."/>
            <person name="Taeprayoon P."/>
            <person name="Yoon N."/>
            <person name="Somta P."/>
            <person name="Tanya P."/>
            <person name="Kim K.S."/>
            <person name="Gwag J.G."/>
            <person name="Moon J.K."/>
            <person name="Lee Y.H."/>
            <person name="Park B.S."/>
            <person name="Bombarely A."/>
            <person name="Doyle J.J."/>
            <person name="Jackson S.A."/>
            <person name="Schafleitner R."/>
            <person name="Srinives P."/>
            <person name="Varshney R.K."/>
            <person name="Lee S.H."/>
        </authorList>
    </citation>
    <scope>NUCLEOTIDE SEQUENCE [LARGE SCALE GENOMIC DNA]</scope>
    <source>
        <strain evidence="2">cv. VC1973A</strain>
    </source>
</reference>
<dbReference type="CDD" id="cd00303">
    <property type="entry name" value="retropepsin_like"/>
    <property type="match status" value="1"/>
</dbReference>